<dbReference type="Proteomes" id="UP000019250">
    <property type="component" value="Unassembled WGS sequence"/>
</dbReference>
<evidence type="ECO:0000313" key="3">
    <source>
        <dbReference type="Proteomes" id="UP000019250"/>
    </source>
</evidence>
<evidence type="ECO:0000256" key="1">
    <source>
        <dbReference type="SAM" id="SignalP"/>
    </source>
</evidence>
<organism evidence="2 3">
    <name type="scientific">Commensalibacter papalotli</name>
    <name type="common">ex Servin-Garciduenas et al. 2014</name>
    <dbReference type="NCBI Taxonomy" id="1208583"/>
    <lineage>
        <taxon>Bacteria</taxon>
        <taxon>Pseudomonadati</taxon>
        <taxon>Pseudomonadota</taxon>
        <taxon>Alphaproteobacteria</taxon>
        <taxon>Acetobacterales</taxon>
        <taxon>Acetobacteraceae</taxon>
    </lineage>
</organism>
<proteinExistence type="predicted"/>
<keyword evidence="1" id="KW-0732">Signal</keyword>
<protein>
    <submittedName>
        <fullName evidence="2">Putative lipoprotein</fullName>
    </submittedName>
</protein>
<gene>
    <name evidence="2" type="ORF">COMX_08275</name>
</gene>
<dbReference type="SUPFAM" id="SSF117074">
    <property type="entry name" value="Hypothetical protein PA1324"/>
    <property type="match status" value="1"/>
</dbReference>
<dbReference type="AlphaFoldDB" id="W7DZ42"/>
<dbReference type="EMBL" id="ATSX01000002">
    <property type="protein sequence ID" value="EUK17974.1"/>
    <property type="molecule type" value="Genomic_DNA"/>
</dbReference>
<keyword evidence="3" id="KW-1185">Reference proteome</keyword>
<accession>W7DZ42</accession>
<dbReference type="OrthoDB" id="7281754at2"/>
<reference evidence="2 3" key="1">
    <citation type="journal article" date="2014" name="Genome Announc.">
        <title>Draft Genome Sequence of Commensalibacter papalotli MX01, a Symbiont Identified from the Guts of Overwintering Monarch Butterflies.</title>
        <authorList>
            <person name="Servin-Garciduenas L.E."/>
            <person name="Sanchez-Quinto A."/>
            <person name="Martinez-Romero E."/>
        </authorList>
    </citation>
    <scope>NUCLEOTIDE SEQUENCE [LARGE SCALE GENOMIC DNA]</scope>
    <source>
        <strain evidence="3">MX-MONARCH01</strain>
    </source>
</reference>
<sequence length="181" mass="20300">MKRMFFIVLLASVFVGHSVKAKEYKFTSQFTPSMVQWSKGSGTAMVAGMGIYREVDGTMKSCAGQQITYYPYDPYIIESLQTKIRDIKKIKNFDSRMNDYAFKVPCDVNGDFKLTGLPEGKWIFVMNIPVVKNKEDYSSYDKSSDLTNAAGQGNGILYRIVSITAGKVNSVQLVQGDVEEH</sequence>
<dbReference type="RefSeq" id="WP_034339849.1">
    <property type="nucleotide sequence ID" value="NZ_ATSX01000002.1"/>
</dbReference>
<evidence type="ECO:0000313" key="2">
    <source>
        <dbReference type="EMBL" id="EUK17974.1"/>
    </source>
</evidence>
<keyword evidence="2" id="KW-0449">Lipoprotein</keyword>
<feature type="signal peptide" evidence="1">
    <location>
        <begin position="1"/>
        <end position="21"/>
    </location>
</feature>
<comment type="caution">
    <text evidence="2">The sequence shown here is derived from an EMBL/GenBank/DDBJ whole genome shotgun (WGS) entry which is preliminary data.</text>
</comment>
<dbReference type="STRING" id="1208583.COMX_08275"/>
<name>W7DZ42_9PROT</name>
<feature type="chain" id="PRO_5004893374" evidence="1">
    <location>
        <begin position="22"/>
        <end position="181"/>
    </location>
</feature>